<dbReference type="InParanoid" id="A0A369JVM1"/>
<reference evidence="3" key="1">
    <citation type="submission" date="2018-04" db="EMBL/GenBank/DDBJ databases">
        <title>Whole genome sequencing of Hypsizygus marmoreus.</title>
        <authorList>
            <person name="Choi I.-G."/>
            <person name="Min B."/>
            <person name="Kim J.-G."/>
            <person name="Kim S."/>
            <person name="Oh Y.-L."/>
            <person name="Kong W.-S."/>
            <person name="Park H."/>
            <person name="Jeong J."/>
            <person name="Song E.-S."/>
        </authorList>
    </citation>
    <scope>NUCLEOTIDE SEQUENCE [LARGE SCALE GENOMIC DNA]</scope>
    <source>
        <strain evidence="3">51987-8</strain>
    </source>
</reference>
<organism evidence="3 4">
    <name type="scientific">Hypsizygus marmoreus</name>
    <name type="common">White beech mushroom</name>
    <name type="synonym">Agaricus marmoreus</name>
    <dbReference type="NCBI Taxonomy" id="39966"/>
    <lineage>
        <taxon>Eukaryota</taxon>
        <taxon>Fungi</taxon>
        <taxon>Dikarya</taxon>
        <taxon>Basidiomycota</taxon>
        <taxon>Agaricomycotina</taxon>
        <taxon>Agaricomycetes</taxon>
        <taxon>Agaricomycetidae</taxon>
        <taxon>Agaricales</taxon>
        <taxon>Tricholomatineae</taxon>
        <taxon>Lyophyllaceae</taxon>
        <taxon>Hypsizygus</taxon>
    </lineage>
</organism>
<keyword evidence="4" id="KW-1185">Reference proteome</keyword>
<dbReference type="OrthoDB" id="3354175at2759"/>
<evidence type="ECO:0000256" key="1">
    <source>
        <dbReference type="SAM" id="MobiDB-lite"/>
    </source>
</evidence>
<evidence type="ECO:0000313" key="3">
    <source>
        <dbReference type="EMBL" id="RDB24597.1"/>
    </source>
</evidence>
<evidence type="ECO:0000313" key="4">
    <source>
        <dbReference type="Proteomes" id="UP000076154"/>
    </source>
</evidence>
<comment type="caution">
    <text evidence="3">The sequence shown here is derived from an EMBL/GenBank/DDBJ whole genome shotgun (WGS) entry which is preliminary data.</text>
</comment>
<keyword evidence="2" id="KW-0812">Transmembrane</keyword>
<protein>
    <submittedName>
        <fullName evidence="3">Uncharacterized protein</fullName>
    </submittedName>
</protein>
<accession>A0A369JVM1</accession>
<feature type="transmembrane region" description="Helical" evidence="2">
    <location>
        <begin position="43"/>
        <end position="60"/>
    </location>
</feature>
<sequence>MGELSLDKTFLLSVWVEVGHTRFKPSLDVDATQIFSRMRLGTWLRLFLLYFLCDALYSLLARHSTEAQARWHRMSSVMFIIATLHVAMNFYRAVGGYVDHRLTPGGPVYFMNDLRPWHRVLKDALFANQKNLGSAANIYRCWVIWKGNWKVNLLPCILLVVGIACASTISGYMAQAPTPNENVFGPRLVPLIEAFSTITVILNIMTTALISYRIWTTHRLSSAYISGNGRLLPILRIFVESAALQLIIETIFLSLYLAHMNAQYILLELMVTEWFYYGMKGITFNAVTLGINLHATTEAPESPHSRDPNQIQTIGSMPLRRIHINIHTDIETRSGPGENKPPHSPLSSRSEI</sequence>
<evidence type="ECO:0000256" key="2">
    <source>
        <dbReference type="SAM" id="Phobius"/>
    </source>
</evidence>
<keyword evidence="2" id="KW-0472">Membrane</keyword>
<feature type="region of interest" description="Disordered" evidence="1">
    <location>
        <begin position="330"/>
        <end position="352"/>
    </location>
</feature>
<keyword evidence="2" id="KW-1133">Transmembrane helix</keyword>
<feature type="transmembrane region" description="Helical" evidence="2">
    <location>
        <begin position="72"/>
        <end position="91"/>
    </location>
</feature>
<feature type="transmembrane region" description="Helical" evidence="2">
    <location>
        <begin position="194"/>
        <end position="215"/>
    </location>
</feature>
<proteinExistence type="predicted"/>
<dbReference type="AlphaFoldDB" id="A0A369JVM1"/>
<gene>
    <name evidence="3" type="ORF">Hypma_008231</name>
</gene>
<dbReference type="Proteomes" id="UP000076154">
    <property type="component" value="Unassembled WGS sequence"/>
</dbReference>
<name>A0A369JVM1_HYPMA</name>
<dbReference type="EMBL" id="LUEZ02000042">
    <property type="protein sequence ID" value="RDB24597.1"/>
    <property type="molecule type" value="Genomic_DNA"/>
</dbReference>
<feature type="transmembrane region" description="Helical" evidence="2">
    <location>
        <begin position="235"/>
        <end position="258"/>
    </location>
</feature>
<feature type="transmembrane region" description="Helical" evidence="2">
    <location>
        <begin position="153"/>
        <end position="174"/>
    </location>
</feature>